<dbReference type="Pfam" id="PF10150">
    <property type="entry name" value="RNase_E_G"/>
    <property type="match status" value="1"/>
</dbReference>
<dbReference type="GO" id="GO:0004519">
    <property type="term" value="F:endonuclease activity"/>
    <property type="evidence" value="ECO:0007669"/>
    <property type="project" value="UniProtKB-KW"/>
</dbReference>
<dbReference type="STRING" id="1121937.GCA_000423125_03008"/>
<comment type="caution">
    <text evidence="12">The sequence shown here is derived from an EMBL/GenBank/DDBJ whole genome shotgun (WGS) entry which is preliminary data.</text>
</comment>
<keyword evidence="3" id="KW-0997">Cell inner membrane</keyword>
<dbReference type="SUPFAM" id="SSF50249">
    <property type="entry name" value="Nucleic acid-binding proteins"/>
    <property type="match status" value="1"/>
</dbReference>
<comment type="cofactor">
    <cofactor evidence="1">
        <name>Mg(2+)</name>
        <dbReference type="ChEBI" id="CHEBI:18420"/>
    </cofactor>
</comment>
<reference evidence="12 13" key="1">
    <citation type="journal article" date="2018" name="Nat. Biotechnol.">
        <title>A standardized bacterial taxonomy based on genome phylogeny substantially revises the tree of life.</title>
        <authorList>
            <person name="Parks D.H."/>
            <person name="Chuvochina M."/>
            <person name="Waite D.W."/>
            <person name="Rinke C."/>
            <person name="Skarshewski A."/>
            <person name="Chaumeil P.A."/>
            <person name="Hugenholtz P."/>
        </authorList>
    </citation>
    <scope>NUCLEOTIDE SEQUENCE [LARGE SCALE GENOMIC DNA]</scope>
    <source>
        <strain evidence="12">UBA9158</strain>
    </source>
</reference>
<dbReference type="EMBL" id="DMND01000076">
    <property type="protein sequence ID" value="HAN27114.1"/>
    <property type="molecule type" value="Genomic_DNA"/>
</dbReference>
<evidence type="ECO:0000256" key="9">
    <source>
        <dbReference type="ARBA" id="ARBA00022884"/>
    </source>
</evidence>
<evidence type="ECO:0000256" key="10">
    <source>
        <dbReference type="ARBA" id="ARBA00023136"/>
    </source>
</evidence>
<name>A0A3C1KL65_9GAMM</name>
<evidence type="ECO:0000256" key="7">
    <source>
        <dbReference type="ARBA" id="ARBA00022801"/>
    </source>
</evidence>
<evidence type="ECO:0000256" key="2">
    <source>
        <dbReference type="ARBA" id="ARBA00022475"/>
    </source>
</evidence>
<keyword evidence="2" id="KW-1003">Cell membrane</keyword>
<evidence type="ECO:0000313" key="12">
    <source>
        <dbReference type="EMBL" id="HAN27114.1"/>
    </source>
</evidence>
<protein>
    <recommendedName>
        <fullName evidence="11">S1 motif domain-containing protein</fullName>
    </recommendedName>
</protein>
<dbReference type="CDD" id="cd04453">
    <property type="entry name" value="S1_RNase_E"/>
    <property type="match status" value="1"/>
</dbReference>
<evidence type="ECO:0000256" key="5">
    <source>
        <dbReference type="ARBA" id="ARBA00022723"/>
    </source>
</evidence>
<sequence length="252" mass="27241">MWWVCPWQKPGSCSLLTVSPVASGPSMHDEILISASAGRQGMARVSGGALQELCLERRDGPARVGAIYRGYVTRLLPGMEAGFVELAPGVQGLLSLPERAPDGRSLPALRQGQKLLVQVTRDAVGDKQPRLDLDLALPGPHLVLLAGHSRPSLSRRIEDPATRRRLGNLLAELAADFEGASLLARTAAADVTESLLRDEAARLATTWRELQEAGARDAPAQRVWPELPFAQRVLRDYAGPVPRAIRVDDTDT</sequence>
<dbReference type="AlphaFoldDB" id="A0A3C1KL65"/>
<evidence type="ECO:0000256" key="4">
    <source>
        <dbReference type="ARBA" id="ARBA00022722"/>
    </source>
</evidence>
<evidence type="ECO:0000259" key="11">
    <source>
        <dbReference type="PROSITE" id="PS50126"/>
    </source>
</evidence>
<dbReference type="Gene3D" id="2.40.50.140">
    <property type="entry name" value="Nucleic acid-binding proteins"/>
    <property type="match status" value="1"/>
</dbReference>
<evidence type="ECO:0000256" key="6">
    <source>
        <dbReference type="ARBA" id="ARBA00022759"/>
    </source>
</evidence>
<feature type="non-terminal residue" evidence="12">
    <location>
        <position position="252"/>
    </location>
</feature>
<proteinExistence type="predicted"/>
<dbReference type="InterPro" id="IPR004659">
    <property type="entry name" value="RNase_E/G"/>
</dbReference>
<keyword evidence="7" id="KW-0378">Hydrolase</keyword>
<keyword evidence="6" id="KW-0255">Endonuclease</keyword>
<keyword evidence="8" id="KW-0460">Magnesium</keyword>
<dbReference type="InterPro" id="IPR003029">
    <property type="entry name" value="S1_domain"/>
</dbReference>
<keyword evidence="4" id="KW-0540">Nuclease</keyword>
<dbReference type="PANTHER" id="PTHR30001:SF1">
    <property type="entry name" value="RIBONUCLEASE E_G-LIKE PROTEIN, CHLOROPLASTIC"/>
    <property type="match status" value="1"/>
</dbReference>
<dbReference type="SMART" id="SM00316">
    <property type="entry name" value="S1"/>
    <property type="match status" value="1"/>
</dbReference>
<dbReference type="InterPro" id="IPR019307">
    <property type="entry name" value="RNA-bd_AU-1/RNase_E/G"/>
</dbReference>
<evidence type="ECO:0000256" key="1">
    <source>
        <dbReference type="ARBA" id="ARBA00001946"/>
    </source>
</evidence>
<dbReference type="GO" id="GO:0004540">
    <property type="term" value="F:RNA nuclease activity"/>
    <property type="evidence" value="ECO:0007669"/>
    <property type="project" value="InterPro"/>
</dbReference>
<evidence type="ECO:0000313" key="13">
    <source>
        <dbReference type="Proteomes" id="UP000259273"/>
    </source>
</evidence>
<dbReference type="PROSITE" id="PS50126">
    <property type="entry name" value="S1"/>
    <property type="match status" value="1"/>
</dbReference>
<dbReference type="GO" id="GO:0003723">
    <property type="term" value="F:RNA binding"/>
    <property type="evidence" value="ECO:0007669"/>
    <property type="project" value="UniProtKB-KW"/>
</dbReference>
<keyword evidence="10" id="KW-0472">Membrane</keyword>
<evidence type="ECO:0000256" key="8">
    <source>
        <dbReference type="ARBA" id="ARBA00022842"/>
    </source>
</evidence>
<dbReference type="GO" id="GO:0005737">
    <property type="term" value="C:cytoplasm"/>
    <property type="evidence" value="ECO:0007669"/>
    <property type="project" value="TreeGrafter"/>
</dbReference>
<dbReference type="GO" id="GO:0016787">
    <property type="term" value="F:hydrolase activity"/>
    <property type="evidence" value="ECO:0007669"/>
    <property type="project" value="UniProtKB-KW"/>
</dbReference>
<keyword evidence="9" id="KW-0694">RNA-binding</keyword>
<accession>A0A3C1KL65</accession>
<dbReference type="GO" id="GO:0046872">
    <property type="term" value="F:metal ion binding"/>
    <property type="evidence" value="ECO:0007669"/>
    <property type="project" value="UniProtKB-KW"/>
</dbReference>
<feature type="domain" description="S1 motif" evidence="11">
    <location>
        <begin position="65"/>
        <end position="136"/>
    </location>
</feature>
<dbReference type="GO" id="GO:0006364">
    <property type="term" value="P:rRNA processing"/>
    <property type="evidence" value="ECO:0007669"/>
    <property type="project" value="TreeGrafter"/>
</dbReference>
<keyword evidence="5" id="KW-0479">Metal-binding</keyword>
<dbReference type="InterPro" id="IPR012340">
    <property type="entry name" value="NA-bd_OB-fold"/>
</dbReference>
<dbReference type="PANTHER" id="PTHR30001">
    <property type="entry name" value="RIBONUCLEASE"/>
    <property type="match status" value="1"/>
</dbReference>
<dbReference type="Proteomes" id="UP000259273">
    <property type="component" value="Unassembled WGS sequence"/>
</dbReference>
<organism evidence="12 13">
    <name type="scientific">Haliea salexigens</name>
    <dbReference type="NCBI Taxonomy" id="287487"/>
    <lineage>
        <taxon>Bacteria</taxon>
        <taxon>Pseudomonadati</taxon>
        <taxon>Pseudomonadota</taxon>
        <taxon>Gammaproteobacteria</taxon>
        <taxon>Cellvibrionales</taxon>
        <taxon>Halieaceae</taxon>
        <taxon>Haliea</taxon>
    </lineage>
</organism>
<evidence type="ECO:0000256" key="3">
    <source>
        <dbReference type="ARBA" id="ARBA00022519"/>
    </source>
</evidence>
<gene>
    <name evidence="12" type="ORF">DCP75_05235</name>
</gene>